<organism evidence="1 2">
    <name type="scientific">Cerina litoralis</name>
    <dbReference type="NCBI Taxonomy" id="2874477"/>
    <lineage>
        <taxon>Bacteria</taxon>
        <taxon>Pseudomonadati</taxon>
        <taxon>Bacteroidota</taxon>
        <taxon>Flavobacteriia</taxon>
        <taxon>Flavobacteriales</taxon>
        <taxon>Flavobacteriaceae</taxon>
        <taxon>Cerina</taxon>
    </lineage>
</organism>
<gene>
    <name evidence="1" type="ORF">K8352_03305</name>
</gene>
<dbReference type="AlphaFoldDB" id="A0AAE3JND5"/>
<accession>A0AAE3JND5</accession>
<protein>
    <submittedName>
        <fullName evidence="1">Uncharacterized protein</fullName>
    </submittedName>
</protein>
<name>A0AAE3JND5_9FLAO</name>
<comment type="caution">
    <text evidence="1">The sequence shown here is derived from an EMBL/GenBank/DDBJ whole genome shotgun (WGS) entry which is preliminary data.</text>
</comment>
<keyword evidence="2" id="KW-1185">Reference proteome</keyword>
<dbReference type="EMBL" id="JAIRBC010000003">
    <property type="protein sequence ID" value="MCG2459764.1"/>
    <property type="molecule type" value="Genomic_DNA"/>
</dbReference>
<dbReference type="Proteomes" id="UP001200642">
    <property type="component" value="Unassembled WGS sequence"/>
</dbReference>
<reference evidence="1" key="1">
    <citation type="submission" date="2023-02" db="EMBL/GenBank/DDBJ databases">
        <title>Genome of Flavobacteriaceae gen. nov. sp. strain F89.</title>
        <authorList>
            <person name="Wang Y."/>
        </authorList>
    </citation>
    <scope>NUCLEOTIDE SEQUENCE</scope>
    <source>
        <strain evidence="1">F89</strain>
    </source>
</reference>
<sequence length="204" mass="24138">MALASKQEILEHLDSIDLNELLDRMEDYVRTRFYNKSEKEREGFDYLDFCYNVLVKASTGVRNWDKEKTTFENFIFGSLRSDLYNFFRKQENKKNEGKNSQPTKQEIYLIEINDFIELDEVETEDKPPDIDYKDIAEDALKSLIEQGADKLEIEVFECWLAGYYKPKEIAELCGTDTTEVNNTVKRLSRKTIKLQKKWISLKKQ</sequence>
<dbReference type="RefSeq" id="WP_317900908.1">
    <property type="nucleotide sequence ID" value="NZ_JAIRBC010000003.1"/>
</dbReference>
<evidence type="ECO:0000313" key="2">
    <source>
        <dbReference type="Proteomes" id="UP001200642"/>
    </source>
</evidence>
<proteinExistence type="predicted"/>
<evidence type="ECO:0000313" key="1">
    <source>
        <dbReference type="EMBL" id="MCG2459764.1"/>
    </source>
</evidence>